<dbReference type="GO" id="GO:0005524">
    <property type="term" value="F:ATP binding"/>
    <property type="evidence" value="ECO:0007669"/>
    <property type="project" value="UniProtKB-UniRule"/>
</dbReference>
<dbReference type="PANTHER" id="PTHR10196">
    <property type="entry name" value="SUGAR KINASE"/>
    <property type="match status" value="1"/>
</dbReference>
<evidence type="ECO:0000256" key="5">
    <source>
        <dbReference type="ARBA" id="ARBA00048885"/>
    </source>
</evidence>
<dbReference type="InterPro" id="IPR043129">
    <property type="entry name" value="ATPase_NBD"/>
</dbReference>
<evidence type="ECO:0000259" key="7">
    <source>
        <dbReference type="Pfam" id="PF00370"/>
    </source>
</evidence>
<keyword evidence="3 6" id="KW-0808">Transferase</keyword>
<evidence type="ECO:0000256" key="2">
    <source>
        <dbReference type="ARBA" id="ARBA00022629"/>
    </source>
</evidence>
<keyword evidence="6" id="KW-0119">Carbohydrate metabolism</keyword>
<keyword evidence="6" id="KW-0547">Nucleotide-binding</keyword>
<evidence type="ECO:0000256" key="3">
    <source>
        <dbReference type="ARBA" id="ARBA00022679"/>
    </source>
</evidence>
<proteinExistence type="inferred from homology"/>
<dbReference type="InterPro" id="IPR042024">
    <property type="entry name" value="D-XK_euk"/>
</dbReference>
<evidence type="ECO:0000313" key="9">
    <source>
        <dbReference type="EMBL" id="PWN88670.1"/>
    </source>
</evidence>
<dbReference type="CDD" id="cd07776">
    <property type="entry name" value="ASKHA_NBD_FGGY_SpXK-like"/>
    <property type="match status" value="1"/>
</dbReference>
<dbReference type="OrthoDB" id="1728974at2759"/>
<keyword evidence="6" id="KW-0067">ATP-binding</keyword>
<sequence length="592" mass="64615">MTGGNDESLFLGLDASTQALKASLVDSLLVVVDEVEVRFDSDLPHYHTRGGTLPSEAADGQVHSPVAMLVEAFDVLFDRIKQASWPVHRIVSISAAGQQHASVYWSRSAIQALASANDPSKKLSEQITATAFSRQTVPSWQDSSTLAECEALEAQFPGGAQGLIHATGSKAHARFTGPQIMRFRRLNPRAYEETSRISLVSSFVTTLLCLDGEVKPVDESDACGMNMWDIPSQQWSQDALSIISAGQPAELESKLGFVELDAARPVGKISRWLQLRYGFDQSCIVCSATGDNPATFLSFTLNQAEALVSLGTSDTLLVSTNQYCPHGEYHAFTHPAQSPGRERRYFNMLVYKNGSLAREYVRDRHYQSSWDEFNQSIIAQCSRKGDVTRTGFWWLKPEIIPANARGTYKFESTTSSPISQSLVDEFTNESANALAMLESQFSSFRVRSSSILSSSDTSGQEESEGGARLKRVYASGGASKNLTLLSVLANVMGCEIVKPSTSGSGREANACSVGAAYKAAWAHARNRDGGDVAFDDFVNALRSKRSDGEHHFVVVATPDRVTTKRLGYDEERFKQWRSFEAEALALSASSGC</sequence>
<feature type="domain" description="Carbohydrate kinase FGGY N-terminal" evidence="7">
    <location>
        <begin position="139"/>
        <end position="296"/>
    </location>
</feature>
<dbReference type="EMBL" id="KZ819638">
    <property type="protein sequence ID" value="PWN88670.1"/>
    <property type="molecule type" value="Genomic_DNA"/>
</dbReference>
<comment type="catalytic activity">
    <reaction evidence="5 6">
        <text>D-xylulose + ATP = D-xylulose 5-phosphate + ADP + H(+)</text>
        <dbReference type="Rhea" id="RHEA:10964"/>
        <dbReference type="ChEBI" id="CHEBI:15378"/>
        <dbReference type="ChEBI" id="CHEBI:17140"/>
        <dbReference type="ChEBI" id="CHEBI:30616"/>
        <dbReference type="ChEBI" id="CHEBI:57737"/>
        <dbReference type="ChEBI" id="CHEBI:456216"/>
        <dbReference type="EC" id="2.7.1.17"/>
    </reaction>
</comment>
<evidence type="ECO:0000256" key="6">
    <source>
        <dbReference type="RuleBase" id="RU367058"/>
    </source>
</evidence>
<keyword evidence="10" id="KW-1185">Reference proteome</keyword>
<protein>
    <recommendedName>
        <fullName evidence="6">Xylulose kinase</fullName>
        <ecNumber evidence="6">2.7.1.17</ecNumber>
    </recommendedName>
</protein>
<evidence type="ECO:0000313" key="10">
    <source>
        <dbReference type="Proteomes" id="UP000245768"/>
    </source>
</evidence>
<dbReference type="GeneID" id="37044413"/>
<dbReference type="SUPFAM" id="SSF53067">
    <property type="entry name" value="Actin-like ATPase domain"/>
    <property type="match status" value="2"/>
</dbReference>
<dbReference type="InParanoid" id="A0A316YGL5"/>
<organism evidence="9 10">
    <name type="scientific">Acaromyces ingoldii</name>
    <dbReference type="NCBI Taxonomy" id="215250"/>
    <lineage>
        <taxon>Eukaryota</taxon>
        <taxon>Fungi</taxon>
        <taxon>Dikarya</taxon>
        <taxon>Basidiomycota</taxon>
        <taxon>Ustilaginomycotina</taxon>
        <taxon>Exobasidiomycetes</taxon>
        <taxon>Exobasidiales</taxon>
        <taxon>Cryptobasidiaceae</taxon>
        <taxon>Acaromyces</taxon>
    </lineage>
</organism>
<name>A0A316YGL5_9BASI</name>
<dbReference type="Pfam" id="PF02782">
    <property type="entry name" value="FGGY_C"/>
    <property type="match status" value="1"/>
</dbReference>
<dbReference type="InterPro" id="IPR018485">
    <property type="entry name" value="FGGY_C"/>
</dbReference>
<dbReference type="RefSeq" id="XP_025375868.1">
    <property type="nucleotide sequence ID" value="XM_025522497.1"/>
</dbReference>
<dbReference type="GO" id="GO:0004856">
    <property type="term" value="F:D-xylulokinase activity"/>
    <property type="evidence" value="ECO:0007669"/>
    <property type="project" value="UniProtKB-UniRule"/>
</dbReference>
<comment type="similarity">
    <text evidence="1 6">Belongs to the FGGY kinase family.</text>
</comment>
<evidence type="ECO:0000256" key="4">
    <source>
        <dbReference type="ARBA" id="ARBA00022777"/>
    </source>
</evidence>
<dbReference type="STRING" id="215250.A0A316YGL5"/>
<evidence type="ECO:0000259" key="8">
    <source>
        <dbReference type="Pfam" id="PF02782"/>
    </source>
</evidence>
<dbReference type="Proteomes" id="UP000245768">
    <property type="component" value="Unassembled WGS sequence"/>
</dbReference>
<gene>
    <name evidence="9" type="ORF">FA10DRAFT_268835</name>
</gene>
<evidence type="ECO:0000256" key="1">
    <source>
        <dbReference type="ARBA" id="ARBA00009156"/>
    </source>
</evidence>
<dbReference type="GO" id="GO:0005829">
    <property type="term" value="C:cytosol"/>
    <property type="evidence" value="ECO:0007669"/>
    <property type="project" value="TreeGrafter"/>
</dbReference>
<dbReference type="Gene3D" id="3.30.420.40">
    <property type="match status" value="2"/>
</dbReference>
<dbReference type="EC" id="2.7.1.17" evidence="6"/>
<dbReference type="GO" id="GO:0042732">
    <property type="term" value="P:D-xylose metabolic process"/>
    <property type="evidence" value="ECO:0007669"/>
    <property type="project" value="UniProtKB-UniRule"/>
</dbReference>
<keyword evidence="2 6" id="KW-0859">Xylose metabolism</keyword>
<keyword evidence="4 6" id="KW-0418">Kinase</keyword>
<dbReference type="GO" id="GO:0005997">
    <property type="term" value="P:xylulose metabolic process"/>
    <property type="evidence" value="ECO:0007669"/>
    <property type="project" value="TreeGrafter"/>
</dbReference>
<accession>A0A316YGL5</accession>
<dbReference type="AlphaFoldDB" id="A0A316YGL5"/>
<comment type="function">
    <text evidence="6">Highly specific D-xylulose kinase which participates in the catabolism of xylose. Xylose is a major component of hemicelluloses such as xylan. Most fungi utilize D-xylose via three enzymatic reactions, xylose reductase (XR), xylitol dehydrogenase (XDH), and xylulokinase, to form xylulose 5-phosphate, which enters pentose phosphate pathway.</text>
</comment>
<dbReference type="FunCoup" id="A0A316YGL5">
    <property type="interactions" value="282"/>
</dbReference>
<dbReference type="PANTHER" id="PTHR10196:SF57">
    <property type="entry name" value="XYLULOSE KINASE"/>
    <property type="match status" value="1"/>
</dbReference>
<dbReference type="Pfam" id="PF00370">
    <property type="entry name" value="FGGY_N"/>
    <property type="match status" value="1"/>
</dbReference>
<reference evidence="9 10" key="1">
    <citation type="journal article" date="2018" name="Mol. Biol. Evol.">
        <title>Broad Genomic Sampling Reveals a Smut Pathogenic Ancestry of the Fungal Clade Ustilaginomycotina.</title>
        <authorList>
            <person name="Kijpornyongpan T."/>
            <person name="Mondo S.J."/>
            <person name="Barry K."/>
            <person name="Sandor L."/>
            <person name="Lee J."/>
            <person name="Lipzen A."/>
            <person name="Pangilinan J."/>
            <person name="LaButti K."/>
            <person name="Hainaut M."/>
            <person name="Henrissat B."/>
            <person name="Grigoriev I.V."/>
            <person name="Spatafora J.W."/>
            <person name="Aime M.C."/>
        </authorList>
    </citation>
    <scope>NUCLEOTIDE SEQUENCE [LARGE SCALE GENOMIC DNA]</scope>
    <source>
        <strain evidence="9 10">MCA 4198</strain>
    </source>
</reference>
<feature type="domain" description="Carbohydrate kinase FGGY C-terminal" evidence="8">
    <location>
        <begin position="307"/>
        <end position="522"/>
    </location>
</feature>
<dbReference type="InterPro" id="IPR018484">
    <property type="entry name" value="FGGY_N"/>
</dbReference>